<dbReference type="SMART" id="SM00421">
    <property type="entry name" value="HTH_LUXR"/>
    <property type="match status" value="1"/>
</dbReference>
<dbReference type="Proteomes" id="UP001381003">
    <property type="component" value="Chromosome"/>
</dbReference>
<dbReference type="PROSITE" id="PS50043">
    <property type="entry name" value="HTH_LUXR_2"/>
    <property type="match status" value="1"/>
</dbReference>
<evidence type="ECO:0000313" key="8">
    <source>
        <dbReference type="Proteomes" id="UP001381003"/>
    </source>
</evidence>
<evidence type="ECO:0000313" key="7">
    <source>
        <dbReference type="EMBL" id="WWF06320.1"/>
    </source>
</evidence>
<dbReference type="InterPro" id="IPR000792">
    <property type="entry name" value="Tscrpt_reg_LuxR_C"/>
</dbReference>
<keyword evidence="8" id="KW-1185">Reference proteome</keyword>
<dbReference type="EMBL" id="CP104874">
    <property type="protein sequence ID" value="WWF06320.1"/>
    <property type="molecule type" value="Genomic_DNA"/>
</dbReference>
<evidence type="ECO:0000256" key="4">
    <source>
        <dbReference type="PROSITE-ProRule" id="PRU00169"/>
    </source>
</evidence>
<keyword evidence="1" id="KW-0805">Transcription regulation</keyword>
<dbReference type="PANTHER" id="PTHR44688">
    <property type="entry name" value="DNA-BINDING TRANSCRIPTIONAL ACTIVATOR DEVR_DOSR"/>
    <property type="match status" value="1"/>
</dbReference>
<gene>
    <name evidence="7" type="ORF">N5P18_05475</name>
</gene>
<dbReference type="InterPro" id="IPR011006">
    <property type="entry name" value="CheY-like_superfamily"/>
</dbReference>
<keyword evidence="3" id="KW-0804">Transcription</keyword>
<dbReference type="PROSITE" id="PS00622">
    <property type="entry name" value="HTH_LUXR_1"/>
    <property type="match status" value="1"/>
</dbReference>
<comment type="caution">
    <text evidence="4">Lacks conserved residue(s) required for the propagation of feature annotation.</text>
</comment>
<dbReference type="SUPFAM" id="SSF46894">
    <property type="entry name" value="C-terminal effector domain of the bipartite response regulators"/>
    <property type="match status" value="1"/>
</dbReference>
<accession>A0ABZ2FIH3</accession>
<proteinExistence type="predicted"/>
<keyword evidence="2" id="KW-0238">DNA-binding</keyword>
<evidence type="ECO:0000256" key="2">
    <source>
        <dbReference type="ARBA" id="ARBA00023125"/>
    </source>
</evidence>
<organism evidence="7 8">
    <name type="scientific">Janibacter terrae</name>
    <dbReference type="NCBI Taxonomy" id="103817"/>
    <lineage>
        <taxon>Bacteria</taxon>
        <taxon>Bacillati</taxon>
        <taxon>Actinomycetota</taxon>
        <taxon>Actinomycetes</taxon>
        <taxon>Micrococcales</taxon>
        <taxon>Intrasporangiaceae</taxon>
        <taxon>Janibacter</taxon>
    </lineage>
</organism>
<evidence type="ECO:0000256" key="1">
    <source>
        <dbReference type="ARBA" id="ARBA00023015"/>
    </source>
</evidence>
<feature type="domain" description="Response regulatory" evidence="6">
    <location>
        <begin position="2"/>
        <end position="112"/>
    </location>
</feature>
<protein>
    <submittedName>
        <fullName evidence="7">Response regulator transcription factor</fullName>
    </submittedName>
</protein>
<dbReference type="InterPro" id="IPR016032">
    <property type="entry name" value="Sig_transdc_resp-reg_C-effctor"/>
</dbReference>
<dbReference type="Gene3D" id="3.40.50.2300">
    <property type="match status" value="1"/>
</dbReference>
<name>A0ABZ2FIH3_9MICO</name>
<dbReference type="SUPFAM" id="SSF52172">
    <property type="entry name" value="CheY-like"/>
    <property type="match status" value="1"/>
</dbReference>
<evidence type="ECO:0000256" key="3">
    <source>
        <dbReference type="ARBA" id="ARBA00023163"/>
    </source>
</evidence>
<dbReference type="PANTHER" id="PTHR44688:SF16">
    <property type="entry name" value="DNA-BINDING TRANSCRIPTIONAL ACTIVATOR DEVR_DOSR"/>
    <property type="match status" value="1"/>
</dbReference>
<dbReference type="InterPro" id="IPR001789">
    <property type="entry name" value="Sig_transdc_resp-reg_receiver"/>
</dbReference>
<feature type="domain" description="HTH luxR-type" evidence="5">
    <location>
        <begin position="131"/>
        <end position="196"/>
    </location>
</feature>
<dbReference type="PROSITE" id="PS50110">
    <property type="entry name" value="RESPONSE_REGULATORY"/>
    <property type="match status" value="1"/>
</dbReference>
<dbReference type="Pfam" id="PF00196">
    <property type="entry name" value="GerE"/>
    <property type="match status" value="1"/>
</dbReference>
<dbReference type="PRINTS" id="PR00038">
    <property type="entry name" value="HTHLUXR"/>
</dbReference>
<dbReference type="RefSeq" id="WP_082807658.1">
    <property type="nucleotide sequence ID" value="NZ_CP104874.1"/>
</dbReference>
<dbReference type="CDD" id="cd06170">
    <property type="entry name" value="LuxR_C_like"/>
    <property type="match status" value="1"/>
</dbReference>
<sequence>MRVLVADAEEQRRQALVDVLAAEPDLEVLTPAATVAEIASTPEPAVVLLVGGLRFSGPVEALGQVRHDDAPAWVVLTEDTDELAAIIAAGADGCLAESSTPVQIGAAVRAAANGDQASLDQPVTGPLVQRVRRERPPLTEREIEVLQLVEAGLGNQEIAARLYLSLSSVKSHLSHTYGRLGVRRREAAVAEARRQGLI</sequence>
<evidence type="ECO:0000259" key="6">
    <source>
        <dbReference type="PROSITE" id="PS50110"/>
    </source>
</evidence>
<evidence type="ECO:0000259" key="5">
    <source>
        <dbReference type="PROSITE" id="PS50043"/>
    </source>
</evidence>
<reference evidence="7 8" key="1">
    <citation type="submission" date="2022-09" db="EMBL/GenBank/DDBJ databases">
        <title>Complete genome sequence of Janibacter terrae strain COS04-44, PCL-degrading bacteria isolated from oil spilled coast.</title>
        <authorList>
            <person name="Park H."/>
            <person name="Kim J.Y."/>
            <person name="An S.H."/>
            <person name="Lee C.M."/>
            <person name="Weon H.-Y."/>
        </authorList>
    </citation>
    <scope>NUCLEOTIDE SEQUENCE [LARGE SCALE GENOMIC DNA]</scope>
    <source>
        <strain evidence="7 8">COS04-44</strain>
    </source>
</reference>